<accession>A0A131Z0R6</accession>
<dbReference type="PROSITE" id="PS00141">
    <property type="entry name" value="ASP_PROTEASE"/>
    <property type="match status" value="1"/>
</dbReference>
<dbReference type="Gene3D" id="2.40.70.10">
    <property type="entry name" value="Acid Proteases"/>
    <property type="match status" value="1"/>
</dbReference>
<reference evidence="1" key="1">
    <citation type="journal article" date="2016" name="Ticks Tick Borne Dis.">
        <title>De novo assembly and annotation of the salivary gland transcriptome of Rhipicephalus appendiculatus male and female ticks during blood feeding.</title>
        <authorList>
            <person name="de Castro M.H."/>
            <person name="de Klerk D."/>
            <person name="Pienaar R."/>
            <person name="Latif A.A."/>
            <person name="Rees D.J."/>
            <person name="Mans B.J."/>
        </authorList>
    </citation>
    <scope>NUCLEOTIDE SEQUENCE</scope>
    <source>
        <tissue evidence="1">Salivary glands</tissue>
    </source>
</reference>
<protein>
    <submittedName>
        <fullName evidence="1">Zinc knuckle domain containing protein</fullName>
    </submittedName>
</protein>
<sequence>MLALMAHSATDRDVSRPLEKVLMWGGQKLSMIIDTGSPVSVIPMSVYERHRRRWPALTKTALRLSCFLGPLPVIGKLTMDVKSGTVTVTSTLVVVGCQGPLLCGRRTIEEFSKAGVSLLEAKSAACVNFVQENTQLKALLDEFSQLFDNKLGCCEGPPVKLYIKEGAWPRFCKARNVPYAIVPKSQQRLIAWWKKECFPRSASLNGQRR</sequence>
<dbReference type="InterPro" id="IPR001969">
    <property type="entry name" value="Aspartic_peptidase_AS"/>
</dbReference>
<dbReference type="AlphaFoldDB" id="A0A131Z0R6"/>
<dbReference type="SUPFAM" id="SSF50630">
    <property type="entry name" value="Acid proteases"/>
    <property type="match status" value="1"/>
</dbReference>
<organism evidence="1">
    <name type="scientific">Rhipicephalus appendiculatus</name>
    <name type="common">Brown ear tick</name>
    <dbReference type="NCBI Taxonomy" id="34631"/>
    <lineage>
        <taxon>Eukaryota</taxon>
        <taxon>Metazoa</taxon>
        <taxon>Ecdysozoa</taxon>
        <taxon>Arthropoda</taxon>
        <taxon>Chelicerata</taxon>
        <taxon>Arachnida</taxon>
        <taxon>Acari</taxon>
        <taxon>Parasitiformes</taxon>
        <taxon>Ixodida</taxon>
        <taxon>Ixodoidea</taxon>
        <taxon>Ixodidae</taxon>
        <taxon>Rhipicephalinae</taxon>
        <taxon>Rhipicephalus</taxon>
        <taxon>Rhipicephalus</taxon>
    </lineage>
</organism>
<proteinExistence type="predicted"/>
<name>A0A131Z0R6_RHIAP</name>
<dbReference type="GO" id="GO:0006508">
    <property type="term" value="P:proteolysis"/>
    <property type="evidence" value="ECO:0007669"/>
    <property type="project" value="InterPro"/>
</dbReference>
<dbReference type="GO" id="GO:0004190">
    <property type="term" value="F:aspartic-type endopeptidase activity"/>
    <property type="evidence" value="ECO:0007669"/>
    <property type="project" value="InterPro"/>
</dbReference>
<dbReference type="EMBL" id="GEDV01004175">
    <property type="protein sequence ID" value="JAP84382.1"/>
    <property type="molecule type" value="Transcribed_RNA"/>
</dbReference>
<evidence type="ECO:0000313" key="1">
    <source>
        <dbReference type="EMBL" id="JAP84382.1"/>
    </source>
</evidence>
<dbReference type="InterPro" id="IPR021109">
    <property type="entry name" value="Peptidase_aspartic_dom_sf"/>
</dbReference>